<keyword evidence="4" id="KW-1185">Reference proteome</keyword>
<sequence length="292" mass="33474">MDSNEVEKAYSPSQWSKRLSANVICQKHVEFIEKESLKVKQIISSDLNIPYGPRPREKIDIFGTDLKNDSPIFIFIHGGYWQEKVITKDMQSFLAKAMYQNKIKTICIGYELCPDVTFEELVGNIEAAAEYCLKYCRRNGSRGMHFAGHSAGAHLVAKIFNNYLQKIPLTDQKLFKSAFLLSGIFDLTPLLKTSYNSALKLDEECAKKASPMFQDFYRSPSSKFYVIAAEYDPPAFRKQAELFHEKLVSLEIDSTHRIIKNVDHFDIIENLSLECFDLTKFIINVINKVNVN</sequence>
<dbReference type="InterPro" id="IPR050300">
    <property type="entry name" value="GDXG_lipolytic_enzyme"/>
</dbReference>
<dbReference type="PANTHER" id="PTHR48081">
    <property type="entry name" value="AB HYDROLASE SUPERFAMILY PROTEIN C4A8.06C"/>
    <property type="match status" value="1"/>
</dbReference>
<name>A0A9P0B9H2_BRAAE</name>
<dbReference type="InterPro" id="IPR049492">
    <property type="entry name" value="BD-FAE-like_dom"/>
</dbReference>
<dbReference type="SUPFAM" id="SSF53474">
    <property type="entry name" value="alpha/beta-Hydrolases"/>
    <property type="match status" value="1"/>
</dbReference>
<proteinExistence type="predicted"/>
<reference evidence="3" key="1">
    <citation type="submission" date="2021-12" db="EMBL/GenBank/DDBJ databases">
        <authorList>
            <person name="King R."/>
        </authorList>
    </citation>
    <scope>NUCLEOTIDE SEQUENCE</scope>
</reference>
<gene>
    <name evidence="3" type="ORF">MELIAE_LOCUS9568</name>
</gene>
<dbReference type="PANTHER" id="PTHR48081:SF33">
    <property type="entry name" value="KYNURENINE FORMAMIDASE"/>
    <property type="match status" value="1"/>
</dbReference>
<evidence type="ECO:0000259" key="2">
    <source>
        <dbReference type="Pfam" id="PF20434"/>
    </source>
</evidence>
<dbReference type="AlphaFoldDB" id="A0A9P0B9H2"/>
<dbReference type="EMBL" id="OV121137">
    <property type="protein sequence ID" value="CAH0559482.1"/>
    <property type="molecule type" value="Genomic_DNA"/>
</dbReference>
<dbReference type="Gene3D" id="3.40.50.1820">
    <property type="entry name" value="alpha/beta hydrolase"/>
    <property type="match status" value="1"/>
</dbReference>
<evidence type="ECO:0000313" key="4">
    <source>
        <dbReference type="Proteomes" id="UP001154078"/>
    </source>
</evidence>
<evidence type="ECO:0000256" key="1">
    <source>
        <dbReference type="ARBA" id="ARBA00022801"/>
    </source>
</evidence>
<accession>A0A9P0B9H2</accession>
<keyword evidence="1" id="KW-0378">Hydrolase</keyword>
<organism evidence="3 4">
    <name type="scientific">Brassicogethes aeneus</name>
    <name type="common">Rape pollen beetle</name>
    <name type="synonym">Meligethes aeneus</name>
    <dbReference type="NCBI Taxonomy" id="1431903"/>
    <lineage>
        <taxon>Eukaryota</taxon>
        <taxon>Metazoa</taxon>
        <taxon>Ecdysozoa</taxon>
        <taxon>Arthropoda</taxon>
        <taxon>Hexapoda</taxon>
        <taxon>Insecta</taxon>
        <taxon>Pterygota</taxon>
        <taxon>Neoptera</taxon>
        <taxon>Endopterygota</taxon>
        <taxon>Coleoptera</taxon>
        <taxon>Polyphaga</taxon>
        <taxon>Cucujiformia</taxon>
        <taxon>Nitidulidae</taxon>
        <taxon>Meligethinae</taxon>
        <taxon>Brassicogethes</taxon>
    </lineage>
</organism>
<dbReference type="OrthoDB" id="433474at2759"/>
<dbReference type="Proteomes" id="UP001154078">
    <property type="component" value="Chromosome 6"/>
</dbReference>
<dbReference type="GO" id="GO:0004061">
    <property type="term" value="F:arylformamidase activity"/>
    <property type="evidence" value="ECO:0007669"/>
    <property type="project" value="TreeGrafter"/>
</dbReference>
<feature type="domain" description="BD-FAE-like" evidence="2">
    <location>
        <begin position="66"/>
        <end position="157"/>
    </location>
</feature>
<dbReference type="InterPro" id="IPR029058">
    <property type="entry name" value="AB_hydrolase_fold"/>
</dbReference>
<protein>
    <recommendedName>
        <fullName evidence="2">BD-FAE-like domain-containing protein</fullName>
    </recommendedName>
</protein>
<dbReference type="Pfam" id="PF20434">
    <property type="entry name" value="BD-FAE"/>
    <property type="match status" value="1"/>
</dbReference>
<evidence type="ECO:0000313" key="3">
    <source>
        <dbReference type="EMBL" id="CAH0559482.1"/>
    </source>
</evidence>